<comment type="caution">
    <text evidence="2">The sequence shown here is derived from an EMBL/GenBank/DDBJ whole genome shotgun (WGS) entry which is preliminary data.</text>
</comment>
<feature type="compositionally biased region" description="Polar residues" evidence="1">
    <location>
        <begin position="262"/>
        <end position="276"/>
    </location>
</feature>
<dbReference type="Proteomes" id="UP001249851">
    <property type="component" value="Unassembled WGS sequence"/>
</dbReference>
<dbReference type="AlphaFoldDB" id="A0AAD9VCI0"/>
<evidence type="ECO:0000313" key="3">
    <source>
        <dbReference type="Proteomes" id="UP001249851"/>
    </source>
</evidence>
<reference evidence="2" key="1">
    <citation type="journal article" date="2023" name="G3 (Bethesda)">
        <title>Whole genome assembly and annotation of the endangered Caribbean coral Acropora cervicornis.</title>
        <authorList>
            <person name="Selwyn J.D."/>
            <person name="Vollmer S.V."/>
        </authorList>
    </citation>
    <scope>NUCLEOTIDE SEQUENCE</scope>
    <source>
        <strain evidence="2">K2</strain>
    </source>
</reference>
<dbReference type="PANTHER" id="PTHR47331:SF1">
    <property type="entry name" value="GAG-LIKE PROTEIN"/>
    <property type="match status" value="1"/>
</dbReference>
<dbReference type="PANTHER" id="PTHR47331">
    <property type="entry name" value="PHD-TYPE DOMAIN-CONTAINING PROTEIN"/>
    <property type="match status" value="1"/>
</dbReference>
<protein>
    <submittedName>
        <fullName evidence="2">Uncharacterized protein</fullName>
    </submittedName>
</protein>
<name>A0AAD9VCI0_ACRCE</name>
<organism evidence="2 3">
    <name type="scientific">Acropora cervicornis</name>
    <name type="common">Staghorn coral</name>
    <dbReference type="NCBI Taxonomy" id="6130"/>
    <lineage>
        <taxon>Eukaryota</taxon>
        <taxon>Metazoa</taxon>
        <taxon>Cnidaria</taxon>
        <taxon>Anthozoa</taxon>
        <taxon>Hexacorallia</taxon>
        <taxon>Scleractinia</taxon>
        <taxon>Astrocoeniina</taxon>
        <taxon>Acroporidae</taxon>
        <taxon>Acropora</taxon>
    </lineage>
</organism>
<accession>A0AAD9VCI0</accession>
<gene>
    <name evidence="2" type="ORF">P5673_006976</name>
</gene>
<proteinExistence type="predicted"/>
<feature type="region of interest" description="Disordered" evidence="1">
    <location>
        <begin position="256"/>
        <end position="294"/>
    </location>
</feature>
<evidence type="ECO:0000256" key="1">
    <source>
        <dbReference type="SAM" id="MobiDB-lite"/>
    </source>
</evidence>
<keyword evidence="3" id="KW-1185">Reference proteome</keyword>
<sequence>MSTLCPGPILRKHAGHFRPHQVINQPGSKPKIFLPERTAWSPVIPPKPKLSDYDVDHKGIKHVRSPSLSTSDVGEKFRRDMINIQRQQWHNEQLMCMQQQLLGQYQLLSLTRTLPHAEVQTFDGDPVNYCNFICYFKNLIKAKTKISNTRLYYQYKSGDVHELMRSCLLLKERYDQNYKISSAYVTRVRNGPPIKHEDGQALQKFSTLRTNCKNALREVGYLSKTENPDSYRKASPSPEAKIARPLSHKVIGTINTERRNQGKTSNDCKPQRSDNFATLGGKPVSENNENRRDITKATPERQLCKEDHWLTCCRQFKKQSVEQRLKFVRKQGLCKNCFQRDHKDRNVGNLCSNEGPINEGDRRATQNNNDNAHKACVNGDSQCALTGDGTSTIGLPIVPVKVKARSADPPVLTYAFLDSGSHTTFCSQTIVTECRVFKLDVFDLNEQNFVELPTVFSTPQLPVSKINIPQQEVASKHPYLKGIRLPKIDAPIGLLIGNNVPNTLEPKKVIASNDRGPYAIKNSLWVDT</sequence>
<dbReference type="EMBL" id="JARQWQ010000011">
    <property type="protein sequence ID" value="KAK2568910.1"/>
    <property type="molecule type" value="Genomic_DNA"/>
</dbReference>
<evidence type="ECO:0000313" key="2">
    <source>
        <dbReference type="EMBL" id="KAK2568910.1"/>
    </source>
</evidence>
<reference evidence="2" key="2">
    <citation type="journal article" date="2023" name="Science">
        <title>Genomic signatures of disease resistance in endangered staghorn corals.</title>
        <authorList>
            <person name="Vollmer S.V."/>
            <person name="Selwyn J.D."/>
            <person name="Despard B.A."/>
            <person name="Roesel C.L."/>
        </authorList>
    </citation>
    <scope>NUCLEOTIDE SEQUENCE</scope>
    <source>
        <strain evidence="2">K2</strain>
    </source>
</reference>